<feature type="compositionally biased region" description="Low complexity" evidence="1">
    <location>
        <begin position="193"/>
        <end position="207"/>
    </location>
</feature>
<evidence type="ECO:0000259" key="3">
    <source>
        <dbReference type="PROSITE" id="PS51294"/>
    </source>
</evidence>
<dbReference type="SUPFAM" id="SSF46689">
    <property type="entry name" value="Homeodomain-like"/>
    <property type="match status" value="1"/>
</dbReference>
<feature type="compositionally biased region" description="Basic residues" evidence="1">
    <location>
        <begin position="393"/>
        <end position="404"/>
    </location>
</feature>
<feature type="region of interest" description="Disordered" evidence="1">
    <location>
        <begin position="454"/>
        <end position="525"/>
    </location>
</feature>
<gene>
    <name evidence="4" type="ORF">CYME_CMN206C</name>
</gene>
<dbReference type="HOGENOM" id="CLU_439667_0_0_1"/>
<name>M1UU20_CYAM1</name>
<dbReference type="Proteomes" id="UP000007014">
    <property type="component" value="Chromosome 14"/>
</dbReference>
<dbReference type="GO" id="GO:0016567">
    <property type="term" value="P:protein ubiquitination"/>
    <property type="evidence" value="ECO:0007669"/>
    <property type="project" value="InterPro"/>
</dbReference>
<feature type="compositionally biased region" description="Polar residues" evidence="1">
    <location>
        <begin position="218"/>
        <end position="228"/>
    </location>
</feature>
<dbReference type="PROSITE" id="PS50090">
    <property type="entry name" value="MYB_LIKE"/>
    <property type="match status" value="1"/>
</dbReference>
<feature type="compositionally biased region" description="Acidic residues" evidence="1">
    <location>
        <begin position="408"/>
        <end position="421"/>
    </location>
</feature>
<reference evidence="4 5" key="2">
    <citation type="journal article" date="2007" name="BMC Biol.">
        <title>A 100%-complete sequence reveals unusually simple genomic features in the hot-spring red alga Cyanidioschyzon merolae.</title>
        <authorList>
            <person name="Nozaki H."/>
            <person name="Takano H."/>
            <person name="Misumi O."/>
            <person name="Terasawa K."/>
            <person name="Matsuzaki M."/>
            <person name="Maruyama S."/>
            <person name="Nishida K."/>
            <person name="Yagisawa F."/>
            <person name="Yoshida Y."/>
            <person name="Fujiwara T."/>
            <person name="Takio S."/>
            <person name="Tamura K."/>
            <person name="Chung S.J."/>
            <person name="Nakamura S."/>
            <person name="Kuroiwa H."/>
            <person name="Tanaka K."/>
            <person name="Sato N."/>
            <person name="Kuroiwa T."/>
        </authorList>
    </citation>
    <scope>NUCLEOTIDE SEQUENCE [LARGE SCALE GENOMIC DNA]</scope>
    <source>
        <strain evidence="4 5">10D</strain>
    </source>
</reference>
<dbReference type="InterPro" id="IPR013083">
    <property type="entry name" value="Znf_RING/FYVE/PHD"/>
</dbReference>
<dbReference type="RefSeq" id="XP_005537342.1">
    <property type="nucleotide sequence ID" value="XM_005537285.1"/>
</dbReference>
<evidence type="ECO:0000313" key="5">
    <source>
        <dbReference type="Proteomes" id="UP000007014"/>
    </source>
</evidence>
<evidence type="ECO:0000313" key="4">
    <source>
        <dbReference type="EMBL" id="BAM81306.1"/>
    </source>
</evidence>
<dbReference type="OrthoDB" id="2498at2759"/>
<reference evidence="4 5" key="1">
    <citation type="journal article" date="2004" name="Nature">
        <title>Genome sequence of the ultrasmall unicellular red alga Cyanidioschyzon merolae 10D.</title>
        <authorList>
            <person name="Matsuzaki M."/>
            <person name="Misumi O."/>
            <person name="Shin-i T."/>
            <person name="Maruyama S."/>
            <person name="Takahara M."/>
            <person name="Miyagishima S."/>
            <person name="Mori T."/>
            <person name="Nishida K."/>
            <person name="Yagisawa F."/>
            <person name="Nishida K."/>
            <person name="Yoshida Y."/>
            <person name="Nishimura Y."/>
            <person name="Nakao S."/>
            <person name="Kobayashi T."/>
            <person name="Momoyama Y."/>
            <person name="Higashiyama T."/>
            <person name="Minoda A."/>
            <person name="Sano M."/>
            <person name="Nomoto H."/>
            <person name="Oishi K."/>
            <person name="Hayashi H."/>
            <person name="Ohta F."/>
            <person name="Nishizaka S."/>
            <person name="Haga S."/>
            <person name="Miura S."/>
            <person name="Morishita T."/>
            <person name="Kabeya Y."/>
            <person name="Terasawa K."/>
            <person name="Suzuki Y."/>
            <person name="Ishii Y."/>
            <person name="Asakawa S."/>
            <person name="Takano H."/>
            <person name="Ohta N."/>
            <person name="Kuroiwa H."/>
            <person name="Tanaka K."/>
            <person name="Shimizu N."/>
            <person name="Sugano S."/>
            <person name="Sato N."/>
            <person name="Nozaki H."/>
            <person name="Ogasawara N."/>
            <person name="Kohara Y."/>
            <person name="Kuroiwa T."/>
        </authorList>
    </citation>
    <scope>NUCLEOTIDE SEQUENCE [LARGE SCALE GENOMIC DNA]</scope>
    <source>
        <strain evidence="4 5">10D</strain>
    </source>
</reference>
<evidence type="ECO:0000259" key="2">
    <source>
        <dbReference type="PROSITE" id="PS50090"/>
    </source>
</evidence>
<dbReference type="GO" id="GO:0004842">
    <property type="term" value="F:ubiquitin-protein transferase activity"/>
    <property type="evidence" value="ECO:0007669"/>
    <property type="project" value="InterPro"/>
</dbReference>
<dbReference type="CDD" id="cd00167">
    <property type="entry name" value="SANT"/>
    <property type="match status" value="1"/>
</dbReference>
<dbReference type="SMART" id="SM00504">
    <property type="entry name" value="Ubox"/>
    <property type="match status" value="1"/>
</dbReference>
<feature type="region of interest" description="Disordered" evidence="1">
    <location>
        <begin position="393"/>
        <end position="421"/>
    </location>
</feature>
<protein>
    <submittedName>
        <fullName evidence="4">Uncharacterized protein</fullName>
    </submittedName>
</protein>
<dbReference type="OMA" id="QWGIFAM"/>
<feature type="domain" description="HTH myb-type" evidence="3">
    <location>
        <begin position="288"/>
        <end position="346"/>
    </location>
</feature>
<feature type="domain" description="Myb-like" evidence="2">
    <location>
        <begin position="288"/>
        <end position="342"/>
    </location>
</feature>
<proteinExistence type="predicted"/>
<dbReference type="InterPro" id="IPR003613">
    <property type="entry name" value="Ubox_domain"/>
</dbReference>
<accession>M1UU20</accession>
<keyword evidence="5" id="KW-1185">Reference proteome</keyword>
<dbReference type="GeneID" id="16995431"/>
<dbReference type="AlphaFoldDB" id="M1UU20"/>
<dbReference type="STRING" id="280699.M1UU20"/>
<dbReference type="Gene3D" id="1.10.10.60">
    <property type="entry name" value="Homeodomain-like"/>
    <property type="match status" value="1"/>
</dbReference>
<dbReference type="InterPro" id="IPR017930">
    <property type="entry name" value="Myb_dom"/>
</dbReference>
<dbReference type="InterPro" id="IPR001005">
    <property type="entry name" value="SANT/Myb"/>
</dbReference>
<dbReference type="eggNOG" id="ENOG502QV86">
    <property type="taxonomic scope" value="Eukaryota"/>
</dbReference>
<dbReference type="InterPro" id="IPR009057">
    <property type="entry name" value="Homeodomain-like_sf"/>
</dbReference>
<feature type="region of interest" description="Disordered" evidence="1">
    <location>
        <begin position="193"/>
        <end position="230"/>
    </location>
</feature>
<dbReference type="PROSITE" id="PS51294">
    <property type="entry name" value="HTH_MYB"/>
    <property type="match status" value="1"/>
</dbReference>
<dbReference type="Gramene" id="CMN206CT">
    <property type="protein sequence ID" value="CMN206CT"/>
    <property type="gene ID" value="CMN206C"/>
</dbReference>
<evidence type="ECO:0000256" key="1">
    <source>
        <dbReference type="SAM" id="MobiDB-lite"/>
    </source>
</evidence>
<dbReference type="EMBL" id="AP006496">
    <property type="protein sequence ID" value="BAM81306.1"/>
    <property type="molecule type" value="Genomic_DNA"/>
</dbReference>
<dbReference type="SUPFAM" id="SSF57850">
    <property type="entry name" value="RING/U-box"/>
    <property type="match status" value="1"/>
</dbReference>
<dbReference type="KEGG" id="cme:CYME_CMN206C"/>
<dbReference type="Gene3D" id="3.30.40.10">
    <property type="entry name" value="Zinc/RING finger domain, C3HC4 (zinc finger)"/>
    <property type="match status" value="1"/>
</dbReference>
<feature type="compositionally biased region" description="Low complexity" evidence="1">
    <location>
        <begin position="501"/>
        <end position="521"/>
    </location>
</feature>
<sequence length="622" mass="69118">MACVQGTFGYRSGTNEGSAASEQICCFAGEAAVVLSALQQALRDRLLRQAETITDSGPQAAGVGASAVPEGLGHDVAGRVAAQLDLGDLDPEQRRLFLERLVEHQRRFVQYAQRELSEKVAKIQSVYPYLCHEECVAAMNLISEERRELDDNIAVLGVEDEAVTRLADRGFELVVRQEVAFRYMKEVSAAAASGGALAPGPPLDARAGGSGMRRKPSNRGTSRKSNSELMLEGVRIGRRQDGRLCLDEALRRMQQTGSFDGWSEARIKAWLNKDANPNAYYYRFNDPGEEQRNGKWTKQEHERFMQRLKECHIGENYEWGIFSMALPGRVGYQCSNYYRTLLKRGIVKDDNYYFNEKGEPKFRFKTKSGVQLTSDENGTSCAVSNAARVATKRSGQRRLAKRKQSLWDSDDSDSAADDDETEYVPNHAVSAQSVRRSARSRRIVNYADVEDGAPANAGEMEMHPDGTAAVGSGTNPKRSRRDTESGAPNNELRMISQVTASASDSGESSLRSSLKDSSTPSEYSDKAGALCELNGNEFRSRSHARDSDNPLPDFIDVITMEPVRRPAISPSGHVLGYLTWRRLLQQHPRNTCPFTKKPLRLADLTLLTHENIHEYTHRIVGR</sequence>
<organism evidence="4 5">
    <name type="scientific">Cyanidioschyzon merolae (strain NIES-3377 / 10D)</name>
    <name type="common">Unicellular red alga</name>
    <dbReference type="NCBI Taxonomy" id="280699"/>
    <lineage>
        <taxon>Eukaryota</taxon>
        <taxon>Rhodophyta</taxon>
        <taxon>Bangiophyceae</taxon>
        <taxon>Cyanidiales</taxon>
        <taxon>Cyanidiaceae</taxon>
        <taxon>Cyanidioschyzon</taxon>
    </lineage>
</organism>